<reference evidence="3" key="2">
    <citation type="submission" date="2015-01" db="EMBL/GenBank/DDBJ databases">
        <title>Evolutionary Origins and Diversification of the Mycorrhizal Mutualists.</title>
        <authorList>
            <consortium name="DOE Joint Genome Institute"/>
            <consortium name="Mycorrhizal Genomics Consortium"/>
            <person name="Kohler A."/>
            <person name="Kuo A."/>
            <person name="Nagy L.G."/>
            <person name="Floudas D."/>
            <person name="Copeland A."/>
            <person name="Barry K.W."/>
            <person name="Cichocki N."/>
            <person name="Veneault-Fourrey C."/>
            <person name="LaButti K."/>
            <person name="Lindquist E.A."/>
            <person name="Lipzen A."/>
            <person name="Lundell T."/>
            <person name="Morin E."/>
            <person name="Murat C."/>
            <person name="Riley R."/>
            <person name="Ohm R."/>
            <person name="Sun H."/>
            <person name="Tunlid A."/>
            <person name="Henrissat B."/>
            <person name="Grigoriev I.V."/>
            <person name="Hibbett D.S."/>
            <person name="Martin F."/>
        </authorList>
    </citation>
    <scope>NUCLEOTIDE SEQUENCE [LARGE SCALE GENOMIC DNA]</scope>
    <source>
        <strain evidence="3">LaAM-08-1</strain>
    </source>
</reference>
<dbReference type="HOGENOM" id="CLU_2694511_0_0_1"/>
<protein>
    <submittedName>
        <fullName evidence="2">Uncharacterized protein</fullName>
    </submittedName>
</protein>
<feature type="region of interest" description="Disordered" evidence="1">
    <location>
        <begin position="1"/>
        <end position="25"/>
    </location>
</feature>
<evidence type="ECO:0000313" key="3">
    <source>
        <dbReference type="Proteomes" id="UP000054477"/>
    </source>
</evidence>
<dbReference type="Proteomes" id="UP000054477">
    <property type="component" value="Unassembled WGS sequence"/>
</dbReference>
<evidence type="ECO:0000313" key="2">
    <source>
        <dbReference type="EMBL" id="KIJ93856.1"/>
    </source>
</evidence>
<reference evidence="2 3" key="1">
    <citation type="submission" date="2014-04" db="EMBL/GenBank/DDBJ databases">
        <authorList>
            <consortium name="DOE Joint Genome Institute"/>
            <person name="Kuo A."/>
            <person name="Kohler A."/>
            <person name="Nagy L.G."/>
            <person name="Floudas D."/>
            <person name="Copeland A."/>
            <person name="Barry K.W."/>
            <person name="Cichocki N."/>
            <person name="Veneault-Fourrey C."/>
            <person name="LaButti K."/>
            <person name="Lindquist E.A."/>
            <person name="Lipzen A."/>
            <person name="Lundell T."/>
            <person name="Morin E."/>
            <person name="Murat C."/>
            <person name="Sun H."/>
            <person name="Tunlid A."/>
            <person name="Henrissat B."/>
            <person name="Grigoriev I.V."/>
            <person name="Hibbett D.S."/>
            <person name="Martin F."/>
            <person name="Nordberg H.P."/>
            <person name="Cantor M.N."/>
            <person name="Hua S.X."/>
        </authorList>
    </citation>
    <scope>NUCLEOTIDE SEQUENCE [LARGE SCALE GENOMIC DNA]</scope>
    <source>
        <strain evidence="2 3">LaAM-08-1</strain>
    </source>
</reference>
<dbReference type="EMBL" id="KN838821">
    <property type="protein sequence ID" value="KIJ93856.1"/>
    <property type="molecule type" value="Genomic_DNA"/>
</dbReference>
<feature type="non-terminal residue" evidence="2">
    <location>
        <position position="1"/>
    </location>
</feature>
<gene>
    <name evidence="2" type="ORF">K443DRAFT_111437</name>
</gene>
<evidence type="ECO:0000256" key="1">
    <source>
        <dbReference type="SAM" id="MobiDB-lite"/>
    </source>
</evidence>
<dbReference type="AlphaFoldDB" id="A0A0C9X8A9"/>
<accession>A0A0C9X8A9</accession>
<sequence>PLDVWPLSTNGLLPPLDERSPSLGEWPPSLSEWLPSLDGRSSSLNGQSPTGSYHLHHVAPTVAVEHLDQLPEMK</sequence>
<name>A0A0C9X8A9_9AGAR</name>
<organism evidence="2 3">
    <name type="scientific">Laccaria amethystina LaAM-08-1</name>
    <dbReference type="NCBI Taxonomy" id="1095629"/>
    <lineage>
        <taxon>Eukaryota</taxon>
        <taxon>Fungi</taxon>
        <taxon>Dikarya</taxon>
        <taxon>Basidiomycota</taxon>
        <taxon>Agaricomycotina</taxon>
        <taxon>Agaricomycetes</taxon>
        <taxon>Agaricomycetidae</taxon>
        <taxon>Agaricales</taxon>
        <taxon>Agaricineae</taxon>
        <taxon>Hydnangiaceae</taxon>
        <taxon>Laccaria</taxon>
    </lineage>
</organism>
<proteinExistence type="predicted"/>
<keyword evidence="3" id="KW-1185">Reference proteome</keyword>